<evidence type="ECO:0000313" key="3">
    <source>
        <dbReference type="EMBL" id="KAF0683378.1"/>
    </source>
</evidence>
<evidence type="ECO:0000256" key="2">
    <source>
        <dbReference type="SAM" id="SignalP"/>
    </source>
</evidence>
<feature type="chain" id="PRO_5036116613" evidence="2">
    <location>
        <begin position="19"/>
        <end position="142"/>
    </location>
</feature>
<dbReference type="EMBL" id="CAADRA010007434">
    <property type="protein sequence ID" value="VFU01229.1"/>
    <property type="molecule type" value="Genomic_DNA"/>
</dbReference>
<feature type="region of interest" description="Disordered" evidence="1">
    <location>
        <begin position="27"/>
        <end position="126"/>
    </location>
</feature>
<organism evidence="4 5">
    <name type="scientific">Aphanomyces stellatus</name>
    <dbReference type="NCBI Taxonomy" id="120398"/>
    <lineage>
        <taxon>Eukaryota</taxon>
        <taxon>Sar</taxon>
        <taxon>Stramenopiles</taxon>
        <taxon>Oomycota</taxon>
        <taxon>Saprolegniomycetes</taxon>
        <taxon>Saprolegniales</taxon>
        <taxon>Verrucalvaceae</taxon>
        <taxon>Aphanomyces</taxon>
    </lineage>
</organism>
<keyword evidence="5" id="KW-1185">Reference proteome</keyword>
<dbReference type="AlphaFoldDB" id="A0A485LQV7"/>
<name>A0A485LQV7_9STRA</name>
<protein>
    <submittedName>
        <fullName evidence="4">Aste57867_24590 protein</fullName>
    </submittedName>
</protein>
<evidence type="ECO:0000313" key="4">
    <source>
        <dbReference type="EMBL" id="VFU01229.1"/>
    </source>
</evidence>
<evidence type="ECO:0000313" key="5">
    <source>
        <dbReference type="Proteomes" id="UP000332933"/>
    </source>
</evidence>
<accession>A0A485LQV7</accession>
<evidence type="ECO:0000256" key="1">
    <source>
        <dbReference type="SAM" id="MobiDB-lite"/>
    </source>
</evidence>
<proteinExistence type="predicted"/>
<gene>
    <name evidence="4" type="primary">Aste57867_24590</name>
    <name evidence="3" type="ORF">As57867_024512</name>
    <name evidence="4" type="ORF">ASTE57867_24590</name>
</gene>
<sequence>MLVRSLFLAFCMAVVVIAQHPQRIIRPLDQPTNSTAPRPNTTNTVNTTNNETVTAPPPAMTEPTEVAALEAALTDPHPRIMRRPSPTSPVPTEAARAPSGDQDTQTSPSANETAPPELDVQDDIGEFPWVRLAQQLESAMLP</sequence>
<feature type="compositionally biased region" description="Polar residues" evidence="1">
    <location>
        <begin position="101"/>
        <end position="112"/>
    </location>
</feature>
<feature type="signal peptide" evidence="2">
    <location>
        <begin position="1"/>
        <end position="18"/>
    </location>
</feature>
<reference evidence="4 5" key="1">
    <citation type="submission" date="2019-03" db="EMBL/GenBank/DDBJ databases">
        <authorList>
            <person name="Gaulin E."/>
            <person name="Dumas B."/>
        </authorList>
    </citation>
    <scope>NUCLEOTIDE SEQUENCE [LARGE SCALE GENOMIC DNA]</scope>
    <source>
        <strain evidence="4">CBS 568.67</strain>
    </source>
</reference>
<reference evidence="3" key="2">
    <citation type="submission" date="2019-06" db="EMBL/GenBank/DDBJ databases">
        <title>Genomics analysis of Aphanomyces spp. identifies a new class of oomycete effector associated with host adaptation.</title>
        <authorList>
            <person name="Gaulin E."/>
        </authorList>
    </citation>
    <scope>NUCLEOTIDE SEQUENCE</scope>
    <source>
        <strain evidence="3">CBS 578.67</strain>
    </source>
</reference>
<dbReference type="EMBL" id="VJMH01007408">
    <property type="protein sequence ID" value="KAF0683378.1"/>
    <property type="molecule type" value="Genomic_DNA"/>
</dbReference>
<feature type="compositionally biased region" description="Low complexity" evidence="1">
    <location>
        <begin position="35"/>
        <end position="54"/>
    </location>
</feature>
<dbReference type="Proteomes" id="UP000332933">
    <property type="component" value="Unassembled WGS sequence"/>
</dbReference>
<keyword evidence="2" id="KW-0732">Signal</keyword>